<evidence type="ECO:0000256" key="8">
    <source>
        <dbReference type="ARBA" id="ARBA00022989"/>
    </source>
</evidence>
<dbReference type="PANTHER" id="PTHR45436:SF8">
    <property type="entry name" value="HISTIDINE KINASE"/>
    <property type="match status" value="1"/>
</dbReference>
<dbReference type="InterPro" id="IPR003660">
    <property type="entry name" value="HAMP_dom"/>
</dbReference>
<dbReference type="Pfam" id="PF00672">
    <property type="entry name" value="HAMP"/>
    <property type="match status" value="1"/>
</dbReference>
<feature type="transmembrane region" description="Helical" evidence="11">
    <location>
        <begin position="158"/>
        <end position="178"/>
    </location>
</feature>
<dbReference type="PANTHER" id="PTHR45436">
    <property type="entry name" value="SENSOR HISTIDINE KINASE YKOH"/>
    <property type="match status" value="1"/>
</dbReference>
<reference evidence="14 15" key="1">
    <citation type="submission" date="2016-04" db="EMBL/GenBank/DDBJ databases">
        <title>Draft genome sequence of freshwater magnetotactic bacteria Magnetospirillum marisnigri SP-1 and Magnetospirillum moscoviense BB-1.</title>
        <authorList>
            <person name="Koziaeva V."/>
            <person name="Dziuba M.V."/>
            <person name="Ivanov T.M."/>
            <person name="Kuznetsov B."/>
            <person name="Grouzdev D.S."/>
        </authorList>
    </citation>
    <scope>NUCLEOTIDE SEQUENCE [LARGE SCALE GENOMIC DNA]</scope>
    <source>
        <strain evidence="14 15">BB-1</strain>
    </source>
</reference>
<evidence type="ECO:0000256" key="2">
    <source>
        <dbReference type="ARBA" id="ARBA00004370"/>
    </source>
</evidence>
<keyword evidence="10 11" id="KW-0472">Membrane</keyword>
<dbReference type="InterPro" id="IPR003661">
    <property type="entry name" value="HisK_dim/P_dom"/>
</dbReference>
<dbReference type="EMBL" id="LWQU01000095">
    <property type="protein sequence ID" value="OAN55712.1"/>
    <property type="molecule type" value="Genomic_DNA"/>
</dbReference>
<dbReference type="Pfam" id="PF00512">
    <property type="entry name" value="HisKA"/>
    <property type="match status" value="1"/>
</dbReference>
<name>A0A178MX87_9PROT</name>
<keyword evidence="8 11" id="KW-1133">Transmembrane helix</keyword>
<dbReference type="GO" id="GO:0000155">
    <property type="term" value="F:phosphorelay sensor kinase activity"/>
    <property type="evidence" value="ECO:0007669"/>
    <property type="project" value="InterPro"/>
</dbReference>
<keyword evidence="15" id="KW-1185">Reference proteome</keyword>
<keyword evidence="7" id="KW-0418">Kinase</keyword>
<accession>A0A178MX87</accession>
<dbReference type="InterPro" id="IPR036890">
    <property type="entry name" value="HATPase_C_sf"/>
</dbReference>
<gene>
    <name evidence="14" type="ORF">A6A05_08130</name>
</gene>
<dbReference type="Proteomes" id="UP000078543">
    <property type="component" value="Unassembled WGS sequence"/>
</dbReference>
<dbReference type="Gene3D" id="1.10.287.130">
    <property type="match status" value="1"/>
</dbReference>
<evidence type="ECO:0000256" key="3">
    <source>
        <dbReference type="ARBA" id="ARBA00012438"/>
    </source>
</evidence>
<dbReference type="GO" id="GO:0005886">
    <property type="term" value="C:plasma membrane"/>
    <property type="evidence" value="ECO:0007669"/>
    <property type="project" value="TreeGrafter"/>
</dbReference>
<keyword evidence="6 11" id="KW-0812">Transmembrane</keyword>
<dbReference type="AlphaFoldDB" id="A0A178MX87"/>
<evidence type="ECO:0000259" key="12">
    <source>
        <dbReference type="PROSITE" id="PS50109"/>
    </source>
</evidence>
<dbReference type="RefSeq" id="WP_082910691.1">
    <property type="nucleotide sequence ID" value="NZ_LWQU01000095.1"/>
</dbReference>
<evidence type="ECO:0000256" key="7">
    <source>
        <dbReference type="ARBA" id="ARBA00022777"/>
    </source>
</evidence>
<dbReference type="PROSITE" id="PS50109">
    <property type="entry name" value="HIS_KIN"/>
    <property type="match status" value="1"/>
</dbReference>
<dbReference type="PROSITE" id="PS50885">
    <property type="entry name" value="HAMP"/>
    <property type="match status" value="1"/>
</dbReference>
<dbReference type="CDD" id="cd00082">
    <property type="entry name" value="HisKA"/>
    <property type="match status" value="1"/>
</dbReference>
<evidence type="ECO:0000256" key="1">
    <source>
        <dbReference type="ARBA" id="ARBA00000085"/>
    </source>
</evidence>
<dbReference type="PRINTS" id="PR00344">
    <property type="entry name" value="BCTRLSENSOR"/>
</dbReference>
<dbReference type="Pfam" id="PF02518">
    <property type="entry name" value="HATPase_c"/>
    <property type="match status" value="1"/>
</dbReference>
<evidence type="ECO:0000313" key="15">
    <source>
        <dbReference type="Proteomes" id="UP000078543"/>
    </source>
</evidence>
<evidence type="ECO:0000259" key="13">
    <source>
        <dbReference type="PROSITE" id="PS50885"/>
    </source>
</evidence>
<dbReference type="InterPro" id="IPR004358">
    <property type="entry name" value="Sig_transdc_His_kin-like_C"/>
</dbReference>
<evidence type="ECO:0000256" key="5">
    <source>
        <dbReference type="ARBA" id="ARBA00022679"/>
    </source>
</evidence>
<feature type="transmembrane region" description="Helical" evidence="11">
    <location>
        <begin position="12"/>
        <end position="37"/>
    </location>
</feature>
<keyword evidence="5" id="KW-0808">Transferase</keyword>
<evidence type="ECO:0000256" key="9">
    <source>
        <dbReference type="ARBA" id="ARBA00023012"/>
    </source>
</evidence>
<comment type="caution">
    <text evidence="14">The sequence shown here is derived from an EMBL/GenBank/DDBJ whole genome shotgun (WGS) entry which is preliminary data.</text>
</comment>
<keyword evidence="9" id="KW-0902">Two-component regulatory system</keyword>
<evidence type="ECO:0000313" key="14">
    <source>
        <dbReference type="EMBL" id="OAN55712.1"/>
    </source>
</evidence>
<dbReference type="Gene3D" id="3.30.565.10">
    <property type="entry name" value="Histidine kinase-like ATPase, C-terminal domain"/>
    <property type="match status" value="1"/>
</dbReference>
<protein>
    <recommendedName>
        <fullName evidence="3">histidine kinase</fullName>
        <ecNumber evidence="3">2.7.13.3</ecNumber>
    </recommendedName>
</protein>
<dbReference type="SUPFAM" id="SSF158472">
    <property type="entry name" value="HAMP domain-like"/>
    <property type="match status" value="1"/>
</dbReference>
<dbReference type="STRING" id="1437059.A6A05_08130"/>
<dbReference type="CDD" id="cd00075">
    <property type="entry name" value="HATPase"/>
    <property type="match status" value="1"/>
</dbReference>
<feature type="domain" description="HAMP" evidence="13">
    <location>
        <begin position="179"/>
        <end position="232"/>
    </location>
</feature>
<evidence type="ECO:0000256" key="11">
    <source>
        <dbReference type="SAM" id="Phobius"/>
    </source>
</evidence>
<comment type="subcellular location">
    <subcellularLocation>
        <location evidence="2">Membrane</location>
    </subcellularLocation>
</comment>
<keyword evidence="4" id="KW-0597">Phosphoprotein</keyword>
<organism evidence="14 15">
    <name type="scientific">Magnetospirillum moscoviense</name>
    <dbReference type="NCBI Taxonomy" id="1437059"/>
    <lineage>
        <taxon>Bacteria</taxon>
        <taxon>Pseudomonadati</taxon>
        <taxon>Pseudomonadota</taxon>
        <taxon>Alphaproteobacteria</taxon>
        <taxon>Rhodospirillales</taxon>
        <taxon>Rhodospirillaceae</taxon>
        <taxon>Magnetospirillum</taxon>
    </lineage>
</organism>
<dbReference type="InterPro" id="IPR036097">
    <property type="entry name" value="HisK_dim/P_sf"/>
</dbReference>
<dbReference type="InterPro" id="IPR050428">
    <property type="entry name" value="TCS_sensor_his_kinase"/>
</dbReference>
<dbReference type="SMART" id="SM00388">
    <property type="entry name" value="HisKA"/>
    <property type="match status" value="1"/>
</dbReference>
<dbReference type="SUPFAM" id="SSF55874">
    <property type="entry name" value="ATPase domain of HSP90 chaperone/DNA topoisomerase II/histidine kinase"/>
    <property type="match status" value="1"/>
</dbReference>
<dbReference type="InterPro" id="IPR005467">
    <property type="entry name" value="His_kinase_dom"/>
</dbReference>
<dbReference type="InterPro" id="IPR003594">
    <property type="entry name" value="HATPase_dom"/>
</dbReference>
<dbReference type="SUPFAM" id="SSF47384">
    <property type="entry name" value="Homodimeric domain of signal transducing histidine kinase"/>
    <property type="match status" value="1"/>
</dbReference>
<proteinExistence type="predicted"/>
<sequence length="456" mass="48398">MSWLSSFRTTTFRMVALAAGVFAVLGLALIMVLSFLLETVADQRFDRVAATSAQAVLSAQERGGFNALRAAVADRAARTSPSLRLYLLEDPSGTVVAGNLPTWPRGLEHQAGNVTIAVDQDGILVARVSTIPVAGGGFLLVGTPIPERQRIMNLEIEALAVMAGLMALIGTAAGLVIAKRVLGRLDVVNRTASTILAGNLAQRVPVSGRGDEFDSLAANINIMLDRIEGLLATVHSVTHNIAHDLRAPLNRLRGRLELALMTQRSPDDYQQALAAAIAEADEIINTFNAMLAIARLEGGASGARVDPVDVSELVECLADLYQPLAEENDLTLAVEVLAGQWIRGDRHLLSQALSNLVDNAIKYSPPGGRLHLGVERLGDWVRLSVKDDGPGIAADQREAVLQPFVRLDPARSTPGSGLGLSLVAAVAEFHNARLTLADNQPGLVVFIDCPVSSAPR</sequence>
<dbReference type="SMART" id="SM00304">
    <property type="entry name" value="HAMP"/>
    <property type="match status" value="1"/>
</dbReference>
<dbReference type="Gene3D" id="6.10.340.10">
    <property type="match status" value="1"/>
</dbReference>
<feature type="domain" description="Histidine kinase" evidence="12">
    <location>
        <begin position="240"/>
        <end position="453"/>
    </location>
</feature>
<dbReference type="EC" id="2.7.13.3" evidence="3"/>
<comment type="catalytic activity">
    <reaction evidence="1">
        <text>ATP + protein L-histidine = ADP + protein N-phospho-L-histidine.</text>
        <dbReference type="EC" id="2.7.13.3"/>
    </reaction>
</comment>
<evidence type="ECO:0000256" key="4">
    <source>
        <dbReference type="ARBA" id="ARBA00022553"/>
    </source>
</evidence>
<evidence type="ECO:0000256" key="10">
    <source>
        <dbReference type="ARBA" id="ARBA00023136"/>
    </source>
</evidence>
<dbReference type="SMART" id="SM00387">
    <property type="entry name" value="HATPase_c"/>
    <property type="match status" value="1"/>
</dbReference>
<dbReference type="CDD" id="cd06225">
    <property type="entry name" value="HAMP"/>
    <property type="match status" value="1"/>
</dbReference>
<dbReference type="OrthoDB" id="9815202at2"/>
<evidence type="ECO:0000256" key="6">
    <source>
        <dbReference type="ARBA" id="ARBA00022692"/>
    </source>
</evidence>